<dbReference type="Proteomes" id="UP000228503">
    <property type="component" value="Unassembled WGS sequence"/>
</dbReference>
<organism evidence="1 2">
    <name type="scientific">Candidatus Roizmanbacteria bacterium CG_4_10_14_0_2_um_filter_39_13</name>
    <dbReference type="NCBI Taxonomy" id="1974825"/>
    <lineage>
        <taxon>Bacteria</taxon>
        <taxon>Candidatus Roizmaniibacteriota</taxon>
    </lineage>
</organism>
<dbReference type="AlphaFoldDB" id="A0A2M7TWU2"/>
<reference evidence="2" key="1">
    <citation type="submission" date="2017-09" db="EMBL/GenBank/DDBJ databases">
        <title>Depth-based differentiation of microbial function through sediment-hosted aquifers and enrichment of novel symbionts in the deep terrestrial subsurface.</title>
        <authorList>
            <person name="Probst A.J."/>
            <person name="Ladd B."/>
            <person name="Jarett J.K."/>
            <person name="Geller-Mcgrath D.E."/>
            <person name="Sieber C.M.K."/>
            <person name="Emerson J.B."/>
            <person name="Anantharaman K."/>
            <person name="Thomas B.C."/>
            <person name="Malmstrom R."/>
            <person name="Stieglmeier M."/>
            <person name="Klingl A."/>
            <person name="Woyke T."/>
            <person name="Ryan C.M."/>
            <person name="Banfield J.F."/>
        </authorList>
    </citation>
    <scope>NUCLEOTIDE SEQUENCE [LARGE SCALE GENOMIC DNA]</scope>
</reference>
<evidence type="ECO:0000313" key="1">
    <source>
        <dbReference type="EMBL" id="PIZ62306.1"/>
    </source>
</evidence>
<name>A0A2M7TWU2_9BACT</name>
<gene>
    <name evidence="1" type="ORF">COY16_04780</name>
</gene>
<proteinExistence type="predicted"/>
<dbReference type="EMBL" id="PFOB01000060">
    <property type="protein sequence ID" value="PIZ62306.1"/>
    <property type="molecule type" value="Genomic_DNA"/>
</dbReference>
<comment type="caution">
    <text evidence="1">The sequence shown here is derived from an EMBL/GenBank/DDBJ whole genome shotgun (WGS) entry which is preliminary data.</text>
</comment>
<sequence>MLTLIQKDEIWQYLSVTQKDLILEGKYLIDIIKPHRFKDYSFLVFPYAKAYEGYLKQLFLDIGFIPHMDYISDHFRVGKYLSPHMVGRLAEKSIYAKIRQRTTDDLAQEMWHIWKEGRNQVIHYYPHNLKRITYDEAFEMIEDILNIMMKAYKELKHSK</sequence>
<accession>A0A2M7TWU2</accession>
<evidence type="ECO:0000313" key="2">
    <source>
        <dbReference type="Proteomes" id="UP000228503"/>
    </source>
</evidence>
<dbReference type="Gene3D" id="6.10.250.2650">
    <property type="match status" value="1"/>
</dbReference>
<protein>
    <recommendedName>
        <fullName evidence="3">Bacterial toxin RNase RnlA/LsoA DBD domain-containing protein</fullName>
    </recommendedName>
</protein>
<evidence type="ECO:0008006" key="3">
    <source>
        <dbReference type="Google" id="ProtNLM"/>
    </source>
</evidence>